<dbReference type="STRING" id="1184151.AW736_04255"/>
<comment type="caution">
    <text evidence="1">The sequence shown here is derived from an EMBL/GenBank/DDBJ whole genome shotgun (WGS) entry which is preliminary data.</text>
</comment>
<sequence length="506" mass="54769">MSPPINDLPRKIHACWLGKNIGGTLGGPHEGKPGPLALSFYDPVPDGVLPNDDLDLQLVWLHHLLKTGATQVTPEILGEAWTRHVTFPYDEYAISLRNAACGLSGPARGATDNFFGECMGAAIRSEIWACVAPGNPARAAGFAWADAVNDHSGEGVWAEVFFAALQSLAFVETGTQTLLADALARLPEASEIRRAVLATVAEWDRTRDWPGVREYIIARYARTNFTHVTANVCFTILGWLAGGGDFWKSICIAVNCGYDTDCTGATLGALLGIINPEGIDNRWLAPIGEGVVVSAPIIGIEPPATLAELTSQVMELGCQLRAASPVIGEIAECRPATRDTAFFHQPVLIEHRHDYTMGFEKTPPPDKCDKTTIHGQWLRFQRESFMNKALDIVIPFYLPAPGDYAVMAWSDGDITCALDDQPVLAVPADDTRRNIYAAPSPHRAGPFRAEVRIGTGAHTLRLRLRRPQTATDCVFALADAATHQWLPGAFGAQGRVEGAPLRARTP</sequence>
<proteinExistence type="predicted"/>
<dbReference type="EMBL" id="LRRQ01000034">
    <property type="protein sequence ID" value="OAM91234.1"/>
    <property type="molecule type" value="Genomic_DNA"/>
</dbReference>
<name>A0A178IMX5_9BACT</name>
<dbReference type="OrthoDB" id="9798107at2"/>
<dbReference type="InterPro" id="IPR036705">
    <property type="entry name" value="Ribosyl_crysJ1_sf"/>
</dbReference>
<protein>
    <recommendedName>
        <fullName evidence="3">ADP-ribosylglycohydrolase</fullName>
    </recommendedName>
</protein>
<dbReference type="Pfam" id="PF03747">
    <property type="entry name" value="ADP_ribosyl_GH"/>
    <property type="match status" value="1"/>
</dbReference>
<evidence type="ECO:0000313" key="2">
    <source>
        <dbReference type="Proteomes" id="UP000078486"/>
    </source>
</evidence>
<dbReference type="RefSeq" id="WP_068769002.1">
    <property type="nucleotide sequence ID" value="NZ_CP109796.1"/>
</dbReference>
<organism evidence="1 2">
    <name type="scientific">Termitidicoccus mucosus</name>
    <dbReference type="NCBI Taxonomy" id="1184151"/>
    <lineage>
        <taxon>Bacteria</taxon>
        <taxon>Pseudomonadati</taxon>
        <taxon>Verrucomicrobiota</taxon>
        <taxon>Opitutia</taxon>
        <taxon>Opitutales</taxon>
        <taxon>Opitutaceae</taxon>
        <taxon>Termitidicoccus</taxon>
    </lineage>
</organism>
<gene>
    <name evidence="1" type="ORF">AW736_04255</name>
</gene>
<keyword evidence="2" id="KW-1185">Reference proteome</keyword>
<dbReference type="SUPFAM" id="SSF101478">
    <property type="entry name" value="ADP-ribosylglycohydrolase"/>
    <property type="match status" value="1"/>
</dbReference>
<dbReference type="AlphaFoldDB" id="A0A178IMX5"/>
<evidence type="ECO:0000313" key="1">
    <source>
        <dbReference type="EMBL" id="OAM91234.1"/>
    </source>
</evidence>
<dbReference type="Gene3D" id="1.10.4080.10">
    <property type="entry name" value="ADP-ribosylation/Crystallin J1"/>
    <property type="match status" value="1"/>
</dbReference>
<reference evidence="1 2" key="1">
    <citation type="submission" date="2016-01" db="EMBL/GenBank/DDBJ databases">
        <title>High potential of lignocellulose degradation of a new Verrucomicrobia species.</title>
        <authorList>
            <person name="Wang Y."/>
            <person name="Shi Y."/>
            <person name="Qiu Z."/>
            <person name="Liu S."/>
            <person name="Yang H."/>
        </authorList>
    </citation>
    <scope>NUCLEOTIDE SEQUENCE [LARGE SCALE GENOMIC DNA]</scope>
    <source>
        <strain evidence="1 2">TSB47</strain>
    </source>
</reference>
<dbReference type="Proteomes" id="UP000078486">
    <property type="component" value="Unassembled WGS sequence"/>
</dbReference>
<evidence type="ECO:0008006" key="3">
    <source>
        <dbReference type="Google" id="ProtNLM"/>
    </source>
</evidence>
<accession>A0A178IMX5</accession>
<dbReference type="InterPro" id="IPR005502">
    <property type="entry name" value="Ribosyl_crysJ1"/>
</dbReference>